<sequence length="155" mass="16678">MTIVLIFTTFFFLAAVWFGVRAHDLRNAVVAADLRNKSLHQEILQTRAERQVAISKHQRVMNDLRNDPSNPYYIPPVTPQVARRKQKRAGSDNSRKVSGSPSSNSGSSRSDDGSTAAIIATTAAVATYSGYDSGSSYCDSGSSSSSSSFDSGCSF</sequence>
<gene>
    <name evidence="2" type="ORF">JCEELMIN_00158</name>
</gene>
<feature type="region of interest" description="Disordered" evidence="1">
    <location>
        <begin position="62"/>
        <end position="114"/>
    </location>
</feature>
<dbReference type="EMBL" id="LR881113">
    <property type="protein sequence ID" value="CAD5240138.1"/>
    <property type="molecule type" value="Genomic_DNA"/>
</dbReference>
<keyword evidence="3" id="KW-1185">Reference proteome</keyword>
<organism evidence="2 3">
    <name type="scientific">Klebsiella phage vB_KppS-Totoro</name>
    <dbReference type="NCBI Taxonomy" id="2762825"/>
    <lineage>
        <taxon>Viruses</taxon>
        <taxon>Duplodnaviria</taxon>
        <taxon>Heunggongvirae</taxon>
        <taxon>Uroviricota</taxon>
        <taxon>Caudoviricetes</taxon>
        <taxon>Demerecviridae</taxon>
        <taxon>Sugarlandvirus</taxon>
        <taxon>Sugarlandvirus totoro</taxon>
    </lineage>
</organism>
<evidence type="ECO:0000313" key="2">
    <source>
        <dbReference type="EMBL" id="CAD5240138.1"/>
    </source>
</evidence>
<proteinExistence type="predicted"/>
<reference evidence="2 3" key="1">
    <citation type="submission" date="2020-09" db="EMBL/GenBank/DDBJ databases">
        <authorList>
            <person name="Jameson E."/>
        </authorList>
    </citation>
    <scope>NUCLEOTIDE SEQUENCE [LARGE SCALE GENOMIC DNA]</scope>
</reference>
<feature type="region of interest" description="Disordered" evidence="1">
    <location>
        <begin position="133"/>
        <end position="155"/>
    </location>
</feature>
<protein>
    <submittedName>
        <fullName evidence="2">Uncharacterized protein</fullName>
    </submittedName>
</protein>
<evidence type="ECO:0000256" key="1">
    <source>
        <dbReference type="SAM" id="MobiDB-lite"/>
    </source>
</evidence>
<dbReference type="Proteomes" id="UP000596312">
    <property type="component" value="Chromosome"/>
</dbReference>
<name>A0A7R8MLS1_9CAUD</name>
<feature type="compositionally biased region" description="Low complexity" evidence="1">
    <location>
        <begin position="96"/>
        <end position="114"/>
    </location>
</feature>
<accession>A0A7R8MLS1</accession>
<evidence type="ECO:0000313" key="3">
    <source>
        <dbReference type="Proteomes" id="UP000596312"/>
    </source>
</evidence>